<reference evidence="3" key="1">
    <citation type="submission" date="2012-09" db="EMBL/GenBank/DDBJ databases">
        <title>Genome sequencing and comparative transcriptomics of race 1 and race 4 of banana pathogen: Fusarium oxysporum f. sp. cubense.</title>
        <authorList>
            <person name="Fang X."/>
            <person name="Huang J."/>
        </authorList>
    </citation>
    <scope>NUCLEOTIDE SEQUENCE [LARGE SCALE GENOMIC DNA]</scope>
    <source>
        <strain evidence="3">race 4</strain>
    </source>
</reference>
<protein>
    <submittedName>
        <fullName evidence="2">Uncharacterized protein</fullName>
    </submittedName>
</protein>
<reference evidence="3" key="2">
    <citation type="journal article" date="2014" name="PLoS ONE">
        <title>Genome and Transcriptome Analysis of the Fungal Pathogen Fusarium oxysporum f. sp. cubense Causing Banana Vascular Wilt Disease.</title>
        <authorList>
            <person name="Guo L."/>
            <person name="Han L."/>
            <person name="Yang L."/>
            <person name="Zeng H."/>
            <person name="Fan D."/>
            <person name="Zhu Y."/>
            <person name="Feng Y."/>
            <person name="Wang G."/>
            <person name="Peng C."/>
            <person name="Jiang X."/>
            <person name="Zhou D."/>
            <person name="Ni P."/>
            <person name="Liang C."/>
            <person name="Liu L."/>
            <person name="Wang J."/>
            <person name="Mao C."/>
            <person name="Fang X."/>
            <person name="Peng M."/>
            <person name="Huang J."/>
        </authorList>
    </citation>
    <scope>NUCLEOTIDE SEQUENCE [LARGE SCALE GENOMIC DNA]</scope>
    <source>
        <strain evidence="3">race 4</strain>
    </source>
</reference>
<dbReference type="HOGENOM" id="CLU_1073818_0_0_1"/>
<accession>N1S2I5</accession>
<evidence type="ECO:0000256" key="1">
    <source>
        <dbReference type="SAM" id="MobiDB-lite"/>
    </source>
</evidence>
<proteinExistence type="predicted"/>
<dbReference type="EMBL" id="KB726282">
    <property type="protein sequence ID" value="EMT71841.1"/>
    <property type="molecule type" value="Genomic_DNA"/>
</dbReference>
<feature type="compositionally biased region" description="Polar residues" evidence="1">
    <location>
        <begin position="62"/>
        <end position="80"/>
    </location>
</feature>
<organism evidence="2 3">
    <name type="scientific">Fusarium oxysporum f. sp. cubense (strain race 4)</name>
    <name type="common">Panama disease fungus</name>
    <dbReference type="NCBI Taxonomy" id="2502994"/>
    <lineage>
        <taxon>Eukaryota</taxon>
        <taxon>Fungi</taxon>
        <taxon>Dikarya</taxon>
        <taxon>Ascomycota</taxon>
        <taxon>Pezizomycotina</taxon>
        <taxon>Sordariomycetes</taxon>
        <taxon>Hypocreomycetidae</taxon>
        <taxon>Hypocreales</taxon>
        <taxon>Nectriaceae</taxon>
        <taxon>Fusarium</taxon>
        <taxon>Fusarium oxysporum species complex</taxon>
    </lineage>
</organism>
<name>N1S2I5_FUSC4</name>
<feature type="compositionally biased region" description="Basic and acidic residues" evidence="1">
    <location>
        <begin position="82"/>
        <end position="105"/>
    </location>
</feature>
<evidence type="ECO:0000313" key="2">
    <source>
        <dbReference type="EMBL" id="EMT71841.1"/>
    </source>
</evidence>
<sequence>EARAFVIDRVSGKLKKYRKRCTYRLGARTYFSAPCRGARVIIYTTNSLDVATAKEGTPGLSEFSQRLPSGSNDSSTPSEGQQDERDQTQNTDYKRESRRTRQLERRRAKRHQGRTEKDLEGVPSSQSTEPIGNGKPMNEPVLSSRLAILQYLLYDDKGKPRSAQASNDPATGFRFLRVRNLFHLTFYDLIESKIEQVDQGFPLIIRCSGYGILKDLEELQKELSEMNYRQLFSGIHSALSAFTTSDLSLVKSTNHRLAILVYIQSTLPLIISDKQ</sequence>
<keyword evidence="3" id="KW-1185">Reference proteome</keyword>
<feature type="non-terminal residue" evidence="2">
    <location>
        <position position="275"/>
    </location>
</feature>
<dbReference type="OrthoDB" id="5103312at2759"/>
<dbReference type="Proteomes" id="UP000016929">
    <property type="component" value="Unassembled WGS sequence"/>
</dbReference>
<feature type="non-terminal residue" evidence="2">
    <location>
        <position position="1"/>
    </location>
</feature>
<gene>
    <name evidence="2" type="ORF">FOC4_h10016698</name>
</gene>
<dbReference type="AlphaFoldDB" id="N1S2I5"/>
<evidence type="ECO:0000313" key="3">
    <source>
        <dbReference type="Proteomes" id="UP000016929"/>
    </source>
</evidence>
<feature type="region of interest" description="Disordered" evidence="1">
    <location>
        <begin position="56"/>
        <end position="139"/>
    </location>
</feature>